<reference evidence="3" key="1">
    <citation type="submission" date="2023-02" db="EMBL/GenBank/DDBJ databases">
        <title>Genome of toxic invasive species Heracleum sosnowskyi carries increased number of genes despite the absence of recent whole-genome duplications.</title>
        <authorList>
            <person name="Schelkunov M."/>
            <person name="Shtratnikova V."/>
            <person name="Makarenko M."/>
            <person name="Klepikova A."/>
            <person name="Omelchenko D."/>
            <person name="Novikova G."/>
            <person name="Obukhova E."/>
            <person name="Bogdanov V."/>
            <person name="Penin A."/>
            <person name="Logacheva M."/>
        </authorList>
    </citation>
    <scope>NUCLEOTIDE SEQUENCE</scope>
    <source>
        <strain evidence="3">Hsosn_3</strain>
        <tissue evidence="3">Leaf</tissue>
    </source>
</reference>
<evidence type="ECO:0000313" key="4">
    <source>
        <dbReference type="Proteomes" id="UP001237642"/>
    </source>
</evidence>
<evidence type="ECO:0000259" key="2">
    <source>
        <dbReference type="Pfam" id="PF05678"/>
    </source>
</evidence>
<comment type="caution">
    <text evidence="3">The sequence shown here is derived from an EMBL/GenBank/DDBJ whole genome shotgun (WGS) entry which is preliminary data.</text>
</comment>
<dbReference type="EMBL" id="JAUIZM010000003">
    <property type="protein sequence ID" value="KAK1391517.1"/>
    <property type="molecule type" value="Genomic_DNA"/>
</dbReference>
<keyword evidence="4" id="KW-1185">Reference proteome</keyword>
<proteinExistence type="predicted"/>
<feature type="compositionally biased region" description="Polar residues" evidence="1">
    <location>
        <begin position="31"/>
        <end position="44"/>
    </location>
</feature>
<gene>
    <name evidence="3" type="ORF">POM88_010573</name>
</gene>
<organism evidence="3 4">
    <name type="scientific">Heracleum sosnowskyi</name>
    <dbReference type="NCBI Taxonomy" id="360622"/>
    <lineage>
        <taxon>Eukaryota</taxon>
        <taxon>Viridiplantae</taxon>
        <taxon>Streptophyta</taxon>
        <taxon>Embryophyta</taxon>
        <taxon>Tracheophyta</taxon>
        <taxon>Spermatophyta</taxon>
        <taxon>Magnoliopsida</taxon>
        <taxon>eudicotyledons</taxon>
        <taxon>Gunneridae</taxon>
        <taxon>Pentapetalae</taxon>
        <taxon>asterids</taxon>
        <taxon>campanulids</taxon>
        <taxon>Apiales</taxon>
        <taxon>Apiaceae</taxon>
        <taxon>Apioideae</taxon>
        <taxon>apioid superclade</taxon>
        <taxon>Tordylieae</taxon>
        <taxon>Tordyliinae</taxon>
        <taxon>Heracleum</taxon>
    </lineage>
</organism>
<feature type="compositionally biased region" description="Low complexity" evidence="1">
    <location>
        <begin position="1"/>
        <end position="14"/>
    </location>
</feature>
<dbReference type="PANTHER" id="PTHR33179">
    <property type="entry name" value="VQ MOTIF-CONTAINING PROTEIN"/>
    <property type="match status" value="1"/>
</dbReference>
<feature type="domain" description="VQ" evidence="2">
    <location>
        <begin position="144"/>
        <end position="171"/>
    </location>
</feature>
<dbReference type="Proteomes" id="UP001237642">
    <property type="component" value="Unassembled WGS sequence"/>
</dbReference>
<dbReference type="InterPro" id="IPR008889">
    <property type="entry name" value="VQ"/>
</dbReference>
<dbReference type="Pfam" id="PF05678">
    <property type="entry name" value="VQ"/>
    <property type="match status" value="1"/>
</dbReference>
<accession>A0AAD8N0N4</accession>
<dbReference type="InterPro" id="IPR039609">
    <property type="entry name" value="VQ_15/22"/>
</dbReference>
<feature type="region of interest" description="Disordered" evidence="1">
    <location>
        <begin position="80"/>
        <end position="151"/>
    </location>
</feature>
<sequence>MDSANSGSMQSSSGGDEEYDSSSHPHDNYLLNPQTNTLNHLANPNPSNFLYSNDTYTNNNILHNPFSHSPSTSNLYNNNNIQDFWSTNPQNDQTIQTSYTPSNQQPSNQSINLDRPLSNSLPQPDHQQSSVSKNPKKRTRASRRAPTTVLTTDTSNFRQMVQEFTGIPAPPFSTATSAFSRRLDLFGRGESLIYPLRPSAQKVANIQPSMYNNSMANITTNSNIVSTTSAPSSYQQSQQNVLNMQGNAMLSYQSMLQSQHQEANAAQESSRNLPVIDDDAEHFRSFNAPNVQLDEGDKGSY</sequence>
<dbReference type="AlphaFoldDB" id="A0AAD8N0N4"/>
<feature type="compositionally biased region" description="Basic residues" evidence="1">
    <location>
        <begin position="134"/>
        <end position="143"/>
    </location>
</feature>
<evidence type="ECO:0000313" key="3">
    <source>
        <dbReference type="EMBL" id="KAK1391517.1"/>
    </source>
</evidence>
<dbReference type="PANTHER" id="PTHR33179:SF58">
    <property type="entry name" value="OS08G0409500 PROTEIN"/>
    <property type="match status" value="1"/>
</dbReference>
<feature type="compositionally biased region" description="Polar residues" evidence="1">
    <location>
        <begin position="80"/>
        <end position="133"/>
    </location>
</feature>
<evidence type="ECO:0000256" key="1">
    <source>
        <dbReference type="SAM" id="MobiDB-lite"/>
    </source>
</evidence>
<reference evidence="3" key="2">
    <citation type="submission" date="2023-05" db="EMBL/GenBank/DDBJ databases">
        <authorList>
            <person name="Schelkunov M.I."/>
        </authorList>
    </citation>
    <scope>NUCLEOTIDE SEQUENCE</scope>
    <source>
        <strain evidence="3">Hsosn_3</strain>
        <tissue evidence="3">Leaf</tissue>
    </source>
</reference>
<feature type="region of interest" description="Disordered" evidence="1">
    <location>
        <begin position="1"/>
        <end position="44"/>
    </location>
</feature>
<protein>
    <submittedName>
        <fullName evidence="3">Tetratricopeptide repeat-containing protein</fullName>
    </submittedName>
</protein>
<name>A0AAD8N0N4_9APIA</name>